<accession>A0A6P1QRE9</accession>
<protein>
    <submittedName>
        <fullName evidence="2">Transcription elongation protein SprT</fullName>
    </submittedName>
</protein>
<organism evidence="2 3">
    <name type="scientific">Bergeyella cardium</name>
    <dbReference type="NCBI Taxonomy" id="1585976"/>
    <lineage>
        <taxon>Bacteria</taxon>
        <taxon>Pseudomonadati</taxon>
        <taxon>Bacteroidota</taxon>
        <taxon>Flavobacteriia</taxon>
        <taxon>Flavobacteriales</taxon>
        <taxon>Weeksellaceae</taxon>
        <taxon>Bergeyella</taxon>
    </lineage>
</organism>
<dbReference type="InterPro" id="IPR006640">
    <property type="entry name" value="SprT-like_domain"/>
</dbReference>
<gene>
    <name evidence="2" type="ORF">DBX24_01980</name>
</gene>
<dbReference type="Proteomes" id="UP000464318">
    <property type="component" value="Chromosome"/>
</dbReference>
<dbReference type="KEGG" id="bcad:DBX24_01980"/>
<reference evidence="2 3" key="1">
    <citation type="submission" date="2018-04" db="EMBL/GenBank/DDBJ databases">
        <title>Characteristic and Complete Genome Sequencing of A Novel Member of Infective Endocarditis Causative Bacteria: Bergeyella cardium QL-PH.</title>
        <authorList>
            <person name="Pan H."/>
            <person name="Sun E."/>
            <person name="Zhang Y."/>
        </authorList>
    </citation>
    <scope>NUCLEOTIDE SEQUENCE [LARGE SCALE GENOMIC DNA]</scope>
    <source>
        <strain evidence="2 3">HPQL</strain>
    </source>
</reference>
<dbReference type="OrthoDB" id="267364at2"/>
<proteinExistence type="predicted"/>
<evidence type="ECO:0000313" key="3">
    <source>
        <dbReference type="Proteomes" id="UP000464318"/>
    </source>
</evidence>
<sequence length="200" mass="23796">MSINLLPKFLPEHTLPYLKKWFGSYRIHIHITRDRHSKQGDYIKLPNDSHKITLNSTLEPELFFFVLTHELAHLLAFEKFGRRIPPHGKEWKLTFGNMILESLPVYKEEARPLLIKFSKSPKANFMASEDLVRYFRPEPETTDGVYIENLAMGEEFIYRKQVYKLIEKRKKNYLCQNLSTDKKYMFKSVTLVQRKKQNGE</sequence>
<dbReference type="GO" id="GO:0006950">
    <property type="term" value="P:response to stress"/>
    <property type="evidence" value="ECO:0007669"/>
    <property type="project" value="UniProtKB-ARBA"/>
</dbReference>
<dbReference type="EMBL" id="CP029149">
    <property type="protein sequence ID" value="QHN64746.1"/>
    <property type="molecule type" value="Genomic_DNA"/>
</dbReference>
<keyword evidence="3" id="KW-1185">Reference proteome</keyword>
<feature type="domain" description="SprT-like" evidence="1">
    <location>
        <begin position="37"/>
        <end position="94"/>
    </location>
</feature>
<dbReference type="Pfam" id="PF10263">
    <property type="entry name" value="SprT-like"/>
    <property type="match status" value="1"/>
</dbReference>
<dbReference type="AlphaFoldDB" id="A0A6P1QRE9"/>
<evidence type="ECO:0000259" key="1">
    <source>
        <dbReference type="Pfam" id="PF10263"/>
    </source>
</evidence>
<name>A0A6P1QRE9_9FLAO</name>
<evidence type="ECO:0000313" key="2">
    <source>
        <dbReference type="EMBL" id="QHN64746.1"/>
    </source>
</evidence>